<organism evidence="2 3">
    <name type="scientific">Chloropicon roscoffensis</name>
    <dbReference type="NCBI Taxonomy" id="1461544"/>
    <lineage>
        <taxon>Eukaryota</taxon>
        <taxon>Viridiplantae</taxon>
        <taxon>Chlorophyta</taxon>
        <taxon>Chloropicophyceae</taxon>
        <taxon>Chloropicales</taxon>
        <taxon>Chloropicaceae</taxon>
        <taxon>Chloropicon</taxon>
    </lineage>
</organism>
<reference evidence="2 3" key="1">
    <citation type="submission" date="2024-03" db="EMBL/GenBank/DDBJ databases">
        <title>Complete genome sequence of the green alga Chloropicon roscoffensis RCC1871.</title>
        <authorList>
            <person name="Lemieux C."/>
            <person name="Pombert J.-F."/>
            <person name="Otis C."/>
            <person name="Turmel M."/>
        </authorList>
    </citation>
    <scope>NUCLEOTIDE SEQUENCE [LARGE SCALE GENOMIC DNA]</scope>
    <source>
        <strain evidence="2 3">RCC1871</strain>
    </source>
</reference>
<proteinExistence type="predicted"/>
<evidence type="ECO:0000259" key="1">
    <source>
        <dbReference type="SMART" id="SM00504"/>
    </source>
</evidence>
<dbReference type="Gene3D" id="3.30.40.10">
    <property type="entry name" value="Zinc/RING finger domain, C3HC4 (zinc finger)"/>
    <property type="match status" value="1"/>
</dbReference>
<evidence type="ECO:0000313" key="3">
    <source>
        <dbReference type="Proteomes" id="UP001472866"/>
    </source>
</evidence>
<dbReference type="AlphaFoldDB" id="A0AAX4P3E6"/>
<dbReference type="SUPFAM" id="SSF57850">
    <property type="entry name" value="RING/U-box"/>
    <property type="match status" value="1"/>
</dbReference>
<dbReference type="Proteomes" id="UP001472866">
    <property type="component" value="Chromosome 03"/>
</dbReference>
<keyword evidence="3" id="KW-1185">Reference proteome</keyword>
<dbReference type="Pfam" id="PF13923">
    <property type="entry name" value="zf-C3HC4_2"/>
    <property type="match status" value="1"/>
</dbReference>
<dbReference type="GO" id="GO:0016567">
    <property type="term" value="P:protein ubiquitination"/>
    <property type="evidence" value="ECO:0007669"/>
    <property type="project" value="InterPro"/>
</dbReference>
<dbReference type="SMART" id="SM00504">
    <property type="entry name" value="Ubox"/>
    <property type="match status" value="1"/>
</dbReference>
<name>A0AAX4P3E6_9CHLO</name>
<gene>
    <name evidence="2" type="ORF">HKI87_03g23710</name>
</gene>
<dbReference type="InterPro" id="IPR001841">
    <property type="entry name" value="Znf_RING"/>
</dbReference>
<sequence>MSLRPTKSVSRGSGLVKTYVHVDKEEDGVSAYVFKHPLPGNLKCILCGKLFEDPVLSPAGYTYCYKCIRRRIQTKGTCPISGRSLSEEQLEPNELAIALIDQIEVFPAKRVGKHWVPLTDKTKKKITFGLRRLYKNMYLKSSRRKREGEDEDAKDPVENYDIYELFTYLIVVSLLV</sequence>
<feature type="domain" description="U-box" evidence="1">
    <location>
        <begin position="41"/>
        <end position="103"/>
    </location>
</feature>
<dbReference type="InterPro" id="IPR003613">
    <property type="entry name" value="Ubox_domain"/>
</dbReference>
<dbReference type="EMBL" id="CP151503">
    <property type="protein sequence ID" value="WZN60837.1"/>
    <property type="molecule type" value="Genomic_DNA"/>
</dbReference>
<evidence type="ECO:0000313" key="2">
    <source>
        <dbReference type="EMBL" id="WZN60837.1"/>
    </source>
</evidence>
<protein>
    <recommendedName>
        <fullName evidence="1">U-box domain-containing protein</fullName>
    </recommendedName>
</protein>
<dbReference type="InterPro" id="IPR013083">
    <property type="entry name" value="Znf_RING/FYVE/PHD"/>
</dbReference>
<accession>A0AAX4P3E6</accession>
<dbReference type="GO" id="GO:0004842">
    <property type="term" value="F:ubiquitin-protein transferase activity"/>
    <property type="evidence" value="ECO:0007669"/>
    <property type="project" value="InterPro"/>
</dbReference>